<evidence type="ECO:0000313" key="2">
    <source>
        <dbReference type="Proteomes" id="UP000282378"/>
    </source>
</evidence>
<accession>A0A3M2U3L7</accession>
<gene>
    <name evidence="1" type="ORF">APX70_03903</name>
</gene>
<organism evidence="1 2">
    <name type="scientific">Pseudomonas syringae pv. maculicola</name>
    <dbReference type="NCBI Taxonomy" id="59511"/>
    <lineage>
        <taxon>Bacteria</taxon>
        <taxon>Pseudomonadati</taxon>
        <taxon>Pseudomonadota</taxon>
        <taxon>Gammaproteobacteria</taxon>
        <taxon>Pseudomonadales</taxon>
        <taxon>Pseudomonadaceae</taxon>
        <taxon>Pseudomonas</taxon>
    </lineage>
</organism>
<dbReference type="Proteomes" id="UP000282378">
    <property type="component" value="Unassembled WGS sequence"/>
</dbReference>
<name>A0A3M2U3L7_PSEYM</name>
<reference evidence="1 2" key="1">
    <citation type="submission" date="2018-08" db="EMBL/GenBank/DDBJ databases">
        <title>Recombination of ecologically and evolutionarily significant loci maintains genetic cohesion in the Pseudomonas syringae species complex.</title>
        <authorList>
            <person name="Dillon M."/>
            <person name="Thakur S."/>
            <person name="Almeida R.N.D."/>
            <person name="Weir B.S."/>
            <person name="Guttman D.S."/>
        </authorList>
    </citation>
    <scope>NUCLEOTIDE SEQUENCE [LARGE SCALE GENOMIC DNA]</scope>
    <source>
        <strain evidence="1 2">88_10</strain>
    </source>
</reference>
<proteinExistence type="predicted"/>
<sequence>MVLVAARQGDGMRDLIRKGCLRRKLEAGMIRIAARILEGRNVARSPVVSRRDNNDMSYMAEKLEGIADRISRQYP</sequence>
<protein>
    <submittedName>
        <fullName evidence="1">Uncharacterized protein</fullName>
    </submittedName>
</protein>
<comment type="caution">
    <text evidence="1">The sequence shown here is derived from an EMBL/GenBank/DDBJ whole genome shotgun (WGS) entry which is preliminary data.</text>
</comment>
<dbReference type="AlphaFoldDB" id="A0A3M2U3L7"/>
<evidence type="ECO:0000313" key="1">
    <source>
        <dbReference type="EMBL" id="RML21533.1"/>
    </source>
</evidence>
<dbReference type="EMBL" id="RBNL01004884">
    <property type="protein sequence ID" value="RML21533.1"/>
    <property type="molecule type" value="Genomic_DNA"/>
</dbReference>